<keyword evidence="3" id="KW-1185">Reference proteome</keyword>
<reference evidence="2 3" key="1">
    <citation type="submission" date="2016-10" db="EMBL/GenBank/DDBJ databases">
        <title>The genome sequence of Colletotrichum fioriniae PJ7.</title>
        <authorList>
            <person name="Baroncelli R."/>
        </authorList>
    </citation>
    <scope>NUCLEOTIDE SEQUENCE [LARGE SCALE GENOMIC DNA]</scope>
    <source>
        <strain evidence="2 3">Tom-12</strain>
    </source>
</reference>
<dbReference type="EMBL" id="MLFU01000001">
    <property type="protein sequence ID" value="KAK1512975.1"/>
    <property type="molecule type" value="Genomic_DNA"/>
</dbReference>
<accession>A0ABQ9RUF1</accession>
<feature type="region of interest" description="Disordered" evidence="1">
    <location>
        <begin position="160"/>
        <end position="195"/>
    </location>
</feature>
<organism evidence="2 3">
    <name type="scientific">Colletotrichum tamarilloi</name>
    <dbReference type="NCBI Taxonomy" id="1209934"/>
    <lineage>
        <taxon>Eukaryota</taxon>
        <taxon>Fungi</taxon>
        <taxon>Dikarya</taxon>
        <taxon>Ascomycota</taxon>
        <taxon>Pezizomycotina</taxon>
        <taxon>Sordariomycetes</taxon>
        <taxon>Hypocreomycetidae</taxon>
        <taxon>Glomerellales</taxon>
        <taxon>Glomerellaceae</taxon>
        <taxon>Colletotrichum</taxon>
        <taxon>Colletotrichum acutatum species complex</taxon>
    </lineage>
</organism>
<sequence length="195" mass="21885">MWAMPRDASVLSLSDQVVLNNLEVLCRQNALMLKLLTRIEQQLTKSENISKGKKRKDESDNEGDDEDEAAVRCIKEQFWAVVTTKYDSFIARKKYKPYVKRGSTATFGHNATEFRDAICDELESDSSESNDDLVTALVSLSQEGIEDLYLALGADRVKRAAATQVEPSDSDESLQRPSRQKRRKTGSSSSNNSKE</sequence>
<dbReference type="RefSeq" id="XP_060389049.1">
    <property type="nucleotide sequence ID" value="XM_060516423.1"/>
</dbReference>
<gene>
    <name evidence="2" type="ORF">CTAM01_00371</name>
</gene>
<proteinExistence type="predicted"/>
<evidence type="ECO:0000256" key="1">
    <source>
        <dbReference type="SAM" id="MobiDB-lite"/>
    </source>
</evidence>
<dbReference type="Proteomes" id="UP001227543">
    <property type="component" value="Unassembled WGS sequence"/>
</dbReference>
<dbReference type="GeneID" id="85400661"/>
<protein>
    <submittedName>
        <fullName evidence="2">Uncharacterized protein</fullName>
    </submittedName>
</protein>
<feature type="compositionally biased region" description="Polar residues" evidence="1">
    <location>
        <begin position="186"/>
        <end position="195"/>
    </location>
</feature>
<feature type="region of interest" description="Disordered" evidence="1">
    <location>
        <begin position="48"/>
        <end position="67"/>
    </location>
</feature>
<comment type="caution">
    <text evidence="2">The sequence shown here is derived from an EMBL/GenBank/DDBJ whole genome shotgun (WGS) entry which is preliminary data.</text>
</comment>
<name>A0ABQ9RUF1_9PEZI</name>
<evidence type="ECO:0000313" key="2">
    <source>
        <dbReference type="EMBL" id="KAK1512975.1"/>
    </source>
</evidence>
<evidence type="ECO:0000313" key="3">
    <source>
        <dbReference type="Proteomes" id="UP001227543"/>
    </source>
</evidence>